<evidence type="ECO:0000256" key="4">
    <source>
        <dbReference type="ARBA" id="ARBA00022801"/>
    </source>
</evidence>
<dbReference type="CDD" id="cd08071">
    <property type="entry name" value="MPN_DUF2466"/>
    <property type="match status" value="1"/>
</dbReference>
<dbReference type="Pfam" id="PF04002">
    <property type="entry name" value="RadC"/>
    <property type="match status" value="1"/>
</dbReference>
<dbReference type="PANTHER" id="PTHR30471">
    <property type="entry name" value="DNA REPAIR PROTEIN RADC"/>
    <property type="match status" value="1"/>
</dbReference>
<evidence type="ECO:0000256" key="7">
    <source>
        <dbReference type="RuleBase" id="RU003797"/>
    </source>
</evidence>
<dbReference type="PROSITE" id="PS01302">
    <property type="entry name" value="UPF0758"/>
    <property type="match status" value="1"/>
</dbReference>
<evidence type="ECO:0000256" key="6">
    <source>
        <dbReference type="ARBA" id="ARBA00023049"/>
    </source>
</evidence>
<organism evidence="9 10">
    <name type="scientific">Candidatus Anoxymicrobium japonicum</name>
    <dbReference type="NCBI Taxonomy" id="2013648"/>
    <lineage>
        <taxon>Bacteria</taxon>
        <taxon>Bacillati</taxon>
        <taxon>Actinomycetota</taxon>
        <taxon>Candidatus Geothermincolia</taxon>
        <taxon>Candidatus Geothermincolales</taxon>
        <taxon>Candidatus Anoxymicrobiaceae</taxon>
        <taxon>Candidatus Anoxymicrobium</taxon>
    </lineage>
</organism>
<feature type="domain" description="MPN" evidence="8">
    <location>
        <begin position="123"/>
        <end position="245"/>
    </location>
</feature>
<evidence type="ECO:0000256" key="1">
    <source>
        <dbReference type="ARBA" id="ARBA00010243"/>
    </source>
</evidence>
<keyword evidence="6" id="KW-0482">Metalloprotease</keyword>
<evidence type="ECO:0000259" key="8">
    <source>
        <dbReference type="PROSITE" id="PS50249"/>
    </source>
</evidence>
<evidence type="ECO:0000256" key="2">
    <source>
        <dbReference type="ARBA" id="ARBA00022670"/>
    </source>
</evidence>
<dbReference type="InterPro" id="IPR037518">
    <property type="entry name" value="MPN"/>
</dbReference>
<keyword evidence="4" id="KW-0378">Hydrolase</keyword>
<keyword evidence="5" id="KW-0862">Zinc</keyword>
<dbReference type="Gene3D" id="1.10.150.20">
    <property type="entry name" value="5' to 3' exonuclease, C-terminal subdomain"/>
    <property type="match status" value="1"/>
</dbReference>
<dbReference type="Pfam" id="PF20582">
    <property type="entry name" value="UPF0758_N"/>
    <property type="match status" value="1"/>
</dbReference>
<keyword evidence="3" id="KW-0479">Metal-binding</keyword>
<dbReference type="GO" id="GO:0006508">
    <property type="term" value="P:proteolysis"/>
    <property type="evidence" value="ECO:0007669"/>
    <property type="project" value="UniProtKB-KW"/>
</dbReference>
<evidence type="ECO:0000313" key="9">
    <source>
        <dbReference type="EMBL" id="PKQ27492.1"/>
    </source>
</evidence>
<gene>
    <name evidence="9" type="ORF">CVT63_07730</name>
</gene>
<keyword evidence="2" id="KW-0645">Protease</keyword>
<evidence type="ECO:0000313" key="10">
    <source>
        <dbReference type="Proteomes" id="UP000233654"/>
    </source>
</evidence>
<dbReference type="InterPro" id="IPR025657">
    <property type="entry name" value="RadC_JAB"/>
</dbReference>
<comment type="caution">
    <text evidence="9">The sequence shown here is derived from an EMBL/GenBank/DDBJ whole genome shotgun (WGS) entry which is preliminary data.</text>
</comment>
<evidence type="ECO:0000256" key="3">
    <source>
        <dbReference type="ARBA" id="ARBA00022723"/>
    </source>
</evidence>
<dbReference type="AlphaFoldDB" id="A0A2N3G4F9"/>
<comment type="similarity">
    <text evidence="1 7">Belongs to the UPF0758 family.</text>
</comment>
<dbReference type="PROSITE" id="PS50249">
    <property type="entry name" value="MPN"/>
    <property type="match status" value="1"/>
</dbReference>
<name>A0A2N3G4F9_9ACTN</name>
<dbReference type="InterPro" id="IPR020891">
    <property type="entry name" value="UPF0758_CS"/>
</dbReference>
<reference evidence="9 10" key="1">
    <citation type="journal article" date="2017" name="ISME J.">
        <title>Potential for microbial H2 and metal transformations associated with novel bacteria and archaea in deep terrestrial subsurface sediments.</title>
        <authorList>
            <person name="Hernsdorf A.W."/>
            <person name="Amano Y."/>
            <person name="Miyakawa K."/>
            <person name="Ise K."/>
            <person name="Suzuki Y."/>
            <person name="Anantharaman K."/>
            <person name="Probst A."/>
            <person name="Burstein D."/>
            <person name="Thomas B.C."/>
            <person name="Banfield J.F."/>
        </authorList>
    </citation>
    <scope>NUCLEOTIDE SEQUENCE [LARGE SCALE GENOMIC DNA]</scope>
    <source>
        <strain evidence="9">HGW-Actinobacteria-3</strain>
    </source>
</reference>
<evidence type="ECO:0000256" key="5">
    <source>
        <dbReference type="ARBA" id="ARBA00022833"/>
    </source>
</evidence>
<accession>A0A2N3G4F9</accession>
<dbReference type="GO" id="GO:0046872">
    <property type="term" value="F:metal ion binding"/>
    <property type="evidence" value="ECO:0007669"/>
    <property type="project" value="UniProtKB-KW"/>
</dbReference>
<dbReference type="GO" id="GO:0008237">
    <property type="term" value="F:metallopeptidase activity"/>
    <property type="evidence" value="ECO:0007669"/>
    <property type="project" value="UniProtKB-KW"/>
</dbReference>
<dbReference type="Gene3D" id="3.40.140.10">
    <property type="entry name" value="Cytidine Deaminase, domain 2"/>
    <property type="match status" value="1"/>
</dbReference>
<dbReference type="SUPFAM" id="SSF47781">
    <property type="entry name" value="RuvA domain 2-like"/>
    <property type="match status" value="1"/>
</dbReference>
<dbReference type="NCBIfam" id="NF000642">
    <property type="entry name" value="PRK00024.1"/>
    <property type="match status" value="1"/>
</dbReference>
<protein>
    <recommendedName>
        <fullName evidence="8">MPN domain-containing protein</fullName>
    </recommendedName>
</protein>
<dbReference type="NCBIfam" id="TIGR00608">
    <property type="entry name" value="radc"/>
    <property type="match status" value="1"/>
</dbReference>
<dbReference type="PANTHER" id="PTHR30471:SF3">
    <property type="entry name" value="UPF0758 PROTEIN YEES-RELATED"/>
    <property type="match status" value="1"/>
</dbReference>
<dbReference type="Proteomes" id="UP000233654">
    <property type="component" value="Unassembled WGS sequence"/>
</dbReference>
<dbReference type="InterPro" id="IPR046778">
    <property type="entry name" value="UPF0758_N"/>
</dbReference>
<sequence>MVLALSIMRLSTAGKRWPMSSTCSNPGNRGDRARALLTADGASSLQDIDLLALLIGAGGVGRDTIVISRELIDRFGGLEALRDASCVELVKVKGVGRAKAAAIIAGLELGRRSLAGAVPGARLGSSSDVYNAFWPDMACERTEVFSCAMVDAKLRLMRTEVISKGTLTASIVHPRESFRPAVRNAASGVIFAHNHPSGDPVPSDEDRRITGRLEEVGGILGIPMLDHVIVGCAGAYYSFADAGDLEAHSAGYRGMVLR</sequence>
<dbReference type="InterPro" id="IPR001405">
    <property type="entry name" value="UPF0758"/>
</dbReference>
<proteinExistence type="inferred from homology"/>
<dbReference type="EMBL" id="PHEX01000089">
    <property type="protein sequence ID" value="PKQ27492.1"/>
    <property type="molecule type" value="Genomic_DNA"/>
</dbReference>
<dbReference type="InterPro" id="IPR010994">
    <property type="entry name" value="RuvA_2-like"/>
</dbReference>